<evidence type="ECO:0000313" key="4">
    <source>
        <dbReference type="EMBL" id="CAF4203936.1"/>
    </source>
</evidence>
<gene>
    <name evidence="2" type="ORF">GPM918_LOCUS30477</name>
    <name evidence="1" type="ORF">OVA965_LOCUS21412</name>
    <name evidence="4" type="ORF">SRO942_LOCUS31093</name>
    <name evidence="3" type="ORF">TMI583_LOCUS22056</name>
</gene>
<organism evidence="2 5">
    <name type="scientific">Didymodactylos carnosus</name>
    <dbReference type="NCBI Taxonomy" id="1234261"/>
    <lineage>
        <taxon>Eukaryota</taxon>
        <taxon>Metazoa</taxon>
        <taxon>Spiralia</taxon>
        <taxon>Gnathifera</taxon>
        <taxon>Rotifera</taxon>
        <taxon>Eurotatoria</taxon>
        <taxon>Bdelloidea</taxon>
        <taxon>Philodinida</taxon>
        <taxon>Philodinidae</taxon>
        <taxon>Didymodactylos</taxon>
    </lineage>
</organism>
<dbReference type="EMBL" id="CAJOBC010059357">
    <property type="protein sequence ID" value="CAF4203936.1"/>
    <property type="molecule type" value="Genomic_DNA"/>
</dbReference>
<evidence type="ECO:0000313" key="5">
    <source>
        <dbReference type="Proteomes" id="UP000663829"/>
    </source>
</evidence>
<reference evidence="2" key="1">
    <citation type="submission" date="2021-02" db="EMBL/GenBank/DDBJ databases">
        <authorList>
            <person name="Nowell W R."/>
        </authorList>
    </citation>
    <scope>NUCLEOTIDE SEQUENCE</scope>
</reference>
<comment type="caution">
    <text evidence="2">The sequence shown here is derived from an EMBL/GenBank/DDBJ whole genome shotgun (WGS) entry which is preliminary data.</text>
</comment>
<proteinExistence type="predicted"/>
<protein>
    <submittedName>
        <fullName evidence="2">Uncharacterized protein</fullName>
    </submittedName>
</protein>
<evidence type="ECO:0000313" key="1">
    <source>
        <dbReference type="EMBL" id="CAF1147008.1"/>
    </source>
</evidence>
<dbReference type="Proteomes" id="UP000677228">
    <property type="component" value="Unassembled WGS sequence"/>
</dbReference>
<dbReference type="EMBL" id="CAJNOQ010014458">
    <property type="protein sequence ID" value="CAF1341969.1"/>
    <property type="molecule type" value="Genomic_DNA"/>
</dbReference>
<dbReference type="EMBL" id="CAJNOK010011725">
    <property type="protein sequence ID" value="CAF1147008.1"/>
    <property type="molecule type" value="Genomic_DNA"/>
</dbReference>
<dbReference type="Proteomes" id="UP000663829">
    <property type="component" value="Unassembled WGS sequence"/>
</dbReference>
<dbReference type="EMBL" id="CAJOBA010029250">
    <property type="protein sequence ID" value="CAF3949643.1"/>
    <property type="molecule type" value="Genomic_DNA"/>
</dbReference>
<evidence type="ECO:0000313" key="3">
    <source>
        <dbReference type="EMBL" id="CAF3949643.1"/>
    </source>
</evidence>
<dbReference type="Proteomes" id="UP000682733">
    <property type="component" value="Unassembled WGS sequence"/>
</dbReference>
<dbReference type="Proteomes" id="UP000681722">
    <property type="component" value="Unassembled WGS sequence"/>
</dbReference>
<dbReference type="Gene3D" id="3.40.50.1460">
    <property type="match status" value="1"/>
</dbReference>
<sequence>MLVLFATLLKFFGYHVIVLIVHKHLGKVIKKYWKMSNKNTNNKKKKKEYIVALLLGGCVFDESTNIKIKNRRRRQQHTKEEIRLELQWWERDFDLIKTFFEQKDIFVWRSIPTSLFCSKRETAELIQKFFQLYRNQQFNKITYLIYWCGHGDQDTGNWTFSDDGEITLRELMYWWQQSRVNNLFENEDEEWKQYNVENKDFLTIIADTCYSGCWIEELEKLNEKNLDIALQAACRSDEEAWITNDDKIPRSLLMRKLICDSNQIPKEYTWTCSRQHPLFACTYMKGHKIINTNVGERYFLVNGQFRFSTIDQHWIIKSYEEDDKTSTAQLNGITRTGNFLKDF</sequence>
<keyword evidence="5" id="KW-1185">Reference proteome</keyword>
<accession>A0A815GR85</accession>
<dbReference type="AlphaFoldDB" id="A0A815GR85"/>
<evidence type="ECO:0000313" key="2">
    <source>
        <dbReference type="EMBL" id="CAF1341969.1"/>
    </source>
</evidence>
<name>A0A815GR85_9BILA</name>